<dbReference type="EMBL" id="BROQ01000261">
    <property type="protein sequence ID" value="GKZ27712.1"/>
    <property type="molecule type" value="Genomic_DNA"/>
</dbReference>
<dbReference type="Gene3D" id="1.20.1250.20">
    <property type="entry name" value="MFS general substrate transporter like domains"/>
    <property type="match status" value="1"/>
</dbReference>
<name>A0A9W6DUM4_9EURO</name>
<accession>A0A9W6DUM4</accession>
<dbReference type="Gene3D" id="1.50.10.160">
    <property type="match status" value="1"/>
</dbReference>
<feature type="transmembrane region" description="Helical" evidence="5">
    <location>
        <begin position="166"/>
        <end position="186"/>
    </location>
</feature>
<dbReference type="InterPro" id="IPR008930">
    <property type="entry name" value="Terpenoid_cyclase/PrenylTrfase"/>
</dbReference>
<protein>
    <recommendedName>
        <fullName evidence="6">Major facilitator superfamily (MFS) profile domain-containing protein</fullName>
    </recommendedName>
</protein>
<comment type="caution">
    <text evidence="7">The sequence shown here is derived from an EMBL/GenBank/DDBJ whole genome shotgun (WGS) entry which is preliminary data.</text>
</comment>
<feature type="transmembrane region" description="Helical" evidence="5">
    <location>
        <begin position="198"/>
        <end position="220"/>
    </location>
</feature>
<dbReference type="SUPFAM" id="SSF103473">
    <property type="entry name" value="MFS general substrate transporter"/>
    <property type="match status" value="1"/>
</dbReference>
<feature type="transmembrane region" description="Helical" evidence="5">
    <location>
        <begin position="435"/>
        <end position="456"/>
    </location>
</feature>
<dbReference type="PANTHER" id="PTHR23501:SF198">
    <property type="entry name" value="AZOLE RESISTANCE PROTEIN 1-RELATED"/>
    <property type="match status" value="1"/>
</dbReference>
<organism evidence="7 8">
    <name type="scientific">Aspergillus brasiliensis</name>
    <dbReference type="NCBI Taxonomy" id="319629"/>
    <lineage>
        <taxon>Eukaryota</taxon>
        <taxon>Fungi</taxon>
        <taxon>Dikarya</taxon>
        <taxon>Ascomycota</taxon>
        <taxon>Pezizomycotina</taxon>
        <taxon>Eurotiomycetes</taxon>
        <taxon>Eurotiomycetidae</taxon>
        <taxon>Eurotiales</taxon>
        <taxon>Aspergillaceae</taxon>
        <taxon>Aspergillus</taxon>
        <taxon>Aspergillus subgen. Circumdati</taxon>
    </lineage>
</organism>
<dbReference type="InterPro" id="IPR036259">
    <property type="entry name" value="MFS_trans_sf"/>
</dbReference>
<keyword evidence="3 5" id="KW-1133">Transmembrane helix</keyword>
<proteinExistence type="predicted"/>
<evidence type="ECO:0000256" key="4">
    <source>
        <dbReference type="ARBA" id="ARBA00023136"/>
    </source>
</evidence>
<feature type="domain" description="Major facilitator superfamily (MFS) profile" evidence="6">
    <location>
        <begin position="45"/>
        <end position="458"/>
    </location>
</feature>
<dbReference type="CDD" id="cd17502">
    <property type="entry name" value="MFS_Azr1_MDR_like"/>
    <property type="match status" value="1"/>
</dbReference>
<evidence type="ECO:0000256" key="1">
    <source>
        <dbReference type="ARBA" id="ARBA00004141"/>
    </source>
</evidence>
<gene>
    <name evidence="7" type="ORF">AbraCBS73388_005442</name>
</gene>
<keyword evidence="4 5" id="KW-0472">Membrane</keyword>
<feature type="transmembrane region" description="Helical" evidence="5">
    <location>
        <begin position="327"/>
        <end position="348"/>
    </location>
</feature>
<keyword evidence="2 5" id="KW-0812">Transmembrane</keyword>
<dbReference type="InterPro" id="IPR011701">
    <property type="entry name" value="MFS"/>
</dbReference>
<evidence type="ECO:0000313" key="8">
    <source>
        <dbReference type="Proteomes" id="UP001143548"/>
    </source>
</evidence>
<evidence type="ECO:0000256" key="3">
    <source>
        <dbReference type="ARBA" id="ARBA00022989"/>
    </source>
</evidence>
<feature type="transmembrane region" description="Helical" evidence="5">
    <location>
        <begin position="80"/>
        <end position="97"/>
    </location>
</feature>
<feature type="transmembrane region" description="Helical" evidence="5">
    <location>
        <begin position="140"/>
        <end position="160"/>
    </location>
</feature>
<feature type="transmembrane region" description="Helical" evidence="5">
    <location>
        <begin position="43"/>
        <end position="68"/>
    </location>
</feature>
<reference evidence="7" key="1">
    <citation type="submission" date="2022-07" db="EMBL/GenBank/DDBJ databases">
        <title>Taxonomy of Aspergillus series Nigri: significant species reduction supported by multi-species coalescent approaches.</title>
        <authorList>
            <person name="Bian C."/>
            <person name="Kusuya Y."/>
            <person name="Sklenar F."/>
            <person name="D'hooge E."/>
            <person name="Yaguchi T."/>
            <person name="Takahashi H."/>
            <person name="Hubka V."/>
        </authorList>
    </citation>
    <scope>NUCLEOTIDE SEQUENCE</scope>
    <source>
        <strain evidence="7">CBS 733.88</strain>
    </source>
</reference>
<comment type="subcellular location">
    <subcellularLocation>
        <location evidence="1">Membrane</location>
        <topology evidence="1">Multi-pass membrane protein</topology>
    </subcellularLocation>
</comment>
<dbReference type="InterPro" id="IPR020846">
    <property type="entry name" value="MFS_dom"/>
</dbReference>
<dbReference type="Proteomes" id="UP001143548">
    <property type="component" value="Unassembled WGS sequence"/>
</dbReference>
<dbReference type="PANTHER" id="PTHR23501">
    <property type="entry name" value="MAJOR FACILITATOR SUPERFAMILY"/>
    <property type="match status" value="1"/>
</dbReference>
<dbReference type="SUPFAM" id="SSF48239">
    <property type="entry name" value="Terpenoid cyclases/Protein prenyltransferases"/>
    <property type="match status" value="1"/>
</dbReference>
<feature type="transmembrane region" description="Helical" evidence="5">
    <location>
        <begin position="271"/>
        <end position="290"/>
    </location>
</feature>
<dbReference type="PROSITE" id="PS50850">
    <property type="entry name" value="MFS"/>
    <property type="match status" value="1"/>
</dbReference>
<feature type="transmembrane region" description="Helical" evidence="5">
    <location>
        <begin position="109"/>
        <end position="128"/>
    </location>
</feature>
<feature type="transmembrane region" description="Helical" evidence="5">
    <location>
        <begin position="296"/>
        <end position="315"/>
    </location>
</feature>
<feature type="transmembrane region" description="Helical" evidence="5">
    <location>
        <begin position="360"/>
        <end position="380"/>
    </location>
</feature>
<dbReference type="GO" id="GO:0022857">
    <property type="term" value="F:transmembrane transporter activity"/>
    <property type="evidence" value="ECO:0007669"/>
    <property type="project" value="InterPro"/>
</dbReference>
<evidence type="ECO:0000259" key="6">
    <source>
        <dbReference type="PROSITE" id="PS50850"/>
    </source>
</evidence>
<dbReference type="Pfam" id="PF07690">
    <property type="entry name" value="MFS_1"/>
    <property type="match status" value="1"/>
</dbReference>
<feature type="transmembrane region" description="Helical" evidence="5">
    <location>
        <begin position="240"/>
        <end position="264"/>
    </location>
</feature>
<sequence>MDNPEKSNTAVELRVKKESPSEEMFQADGGIDPDNEVKGPKLLLLHIGLCLCTFLVGLDFNLIATAIPVITSDFHSIGDVGWYGSAFFIALCSSQPVAGKTFSLFSKKIAYLSYVALFEVGSLICAVAPSSPVLIVGRAIAGLGASGIFAGGLIILTTVIPLHKRAVWTGTLNSTFAIASIVGPILGGALTQHVTWRWCFYINLPIAGFSAAVIVLFFQVKRAPTETVPLARKLQSLDGVGFLLFTGSVSMLLIALQFGAVLGASPTSSGVRYLPTVISDVLTSLIAAGLVNRFGWWNPFLVFGTAMVSLGGGLLTTLHPSISEGHWIGFQVLGGVGYSLIVTMAHLGVQASLPPDLVPLGATTLLFVISASCAIFLAIGEAIFQAQLRNQLAHVASSALSNAVISAGASGWRSIVRSADIPMVIHAYSIAVTRVFYITAAAPVLSFLLVCCTRWTSTKNPRRKEENLGEEMLFGGAWILAPSFLNSSAHGNGAITYQYGLGIPFGMVRARAGLFFFVVKDDELGLSKYGSFTPSIYDSAWLSMIYRKIDGRLQWLFPQCFSYVVNLQDGNGTWPAYLTAVDGILNTAASLLALLIRKEHVPGTEEEKDLSLRITRAKDGLQSLLMAWDVNASDQVAFEVIIPSLLVQISRFNIDFDFPGHCHLDRLNQLKRKRICPELLYSKRQTTLLHSLEALVGVLDFDRVTHHCTAESGILSSPASTAAYLIHTSTWDARAEAYLQRVVNEAGDKHGGVPSAYPTAVFEISWALSTLFMSIYPPGSGTTEKLQGVIQLFESLLSRQHGLVGFAPGILPDADDTARVLITLNSVGSEADCTPMVKRFRSGAYFKTYDFERNPSFRAKSYAMEIGATVDYLLDLWRTGNVSDKWNTSPHYTSMLLSSAFVQVISQYEAGELGDFGGQVLQNDNGSWDNSLEVTSYGVLTLSQLERLPFDRSLSKKPIQRAMSRGREYIKNHQHDITEPHSHDYVWIEKSSYSSQLLNKTYCIAALNASSEPIAYTTELARLFQPPSTVGKLKTLLQGIPLVSEAAVFSLDLVLIEASLWSMQLKALKHDVFPPIQRECGQDWYLDLIPVIFTTCNQIGRTPLPSNALWDMIFLSMLIYQTDELMDSVVSRLPTGALEVLEQRLKLECHLHTAPDLALDPSHSARCTGFEGLRSTAHLVFHSESNSYAAEVQASLEPSSSLNGIIDALCKFIRHVLQHPRVLAASHIIQLELADELYNFLSAHIRHIVDNCKLQQRQGISNTNYHKWVRSTAADDTSCPMAALFFLCLISEDGAMPFEDSPQSRYVSRSVIRHLAIMCRQQNDYGSAIRDIDEGNLNSMNFPEFSMPVSVSNNDPEPLMKYPTQAMKDQLLAIAEVENAYVHLGLSLLEQSNTIPKPVLASFKVFVDVTNLFGQVYLKKDLSNRVHPVCK</sequence>
<evidence type="ECO:0000256" key="2">
    <source>
        <dbReference type="ARBA" id="ARBA00022692"/>
    </source>
</evidence>
<evidence type="ECO:0000256" key="5">
    <source>
        <dbReference type="SAM" id="Phobius"/>
    </source>
</evidence>
<evidence type="ECO:0000313" key="7">
    <source>
        <dbReference type="EMBL" id="GKZ27712.1"/>
    </source>
</evidence>
<dbReference type="GO" id="GO:0005886">
    <property type="term" value="C:plasma membrane"/>
    <property type="evidence" value="ECO:0007669"/>
    <property type="project" value="TreeGrafter"/>
</dbReference>